<keyword evidence="1" id="KW-0805">Transcription regulation</keyword>
<evidence type="ECO:0000259" key="4">
    <source>
        <dbReference type="PROSITE" id="PS50949"/>
    </source>
</evidence>
<dbReference type="Pfam" id="PF07729">
    <property type="entry name" value="FCD"/>
    <property type="match status" value="1"/>
</dbReference>
<dbReference type="AlphaFoldDB" id="A0A4P7QHG6"/>
<keyword evidence="3" id="KW-0804">Transcription</keyword>
<dbReference type="SMART" id="SM00895">
    <property type="entry name" value="FCD"/>
    <property type="match status" value="1"/>
</dbReference>
<dbReference type="Pfam" id="PF00392">
    <property type="entry name" value="GntR"/>
    <property type="match status" value="1"/>
</dbReference>
<evidence type="ECO:0000256" key="2">
    <source>
        <dbReference type="ARBA" id="ARBA00023125"/>
    </source>
</evidence>
<dbReference type="PANTHER" id="PTHR43537">
    <property type="entry name" value="TRANSCRIPTIONAL REGULATOR, GNTR FAMILY"/>
    <property type="match status" value="1"/>
</dbReference>
<dbReference type="InterPro" id="IPR036390">
    <property type="entry name" value="WH_DNA-bd_sf"/>
</dbReference>
<dbReference type="CDD" id="cd07377">
    <property type="entry name" value="WHTH_GntR"/>
    <property type="match status" value="1"/>
</dbReference>
<proteinExistence type="predicted"/>
<dbReference type="GO" id="GO:0003700">
    <property type="term" value="F:DNA-binding transcription factor activity"/>
    <property type="evidence" value="ECO:0007669"/>
    <property type="project" value="InterPro"/>
</dbReference>
<dbReference type="Gene3D" id="1.20.120.530">
    <property type="entry name" value="GntR ligand-binding domain-like"/>
    <property type="match status" value="1"/>
</dbReference>
<name>A0A4P7QHG6_9CORY</name>
<keyword evidence="2" id="KW-0238">DNA-binding</keyword>
<evidence type="ECO:0000256" key="1">
    <source>
        <dbReference type="ARBA" id="ARBA00023015"/>
    </source>
</evidence>
<accession>A0A4P7QHG6</accession>
<dbReference type="GO" id="GO:0003677">
    <property type="term" value="F:DNA binding"/>
    <property type="evidence" value="ECO:0007669"/>
    <property type="project" value="UniProtKB-KW"/>
</dbReference>
<evidence type="ECO:0000313" key="6">
    <source>
        <dbReference type="Proteomes" id="UP000296352"/>
    </source>
</evidence>
<dbReference type="SMART" id="SM00345">
    <property type="entry name" value="HTH_GNTR"/>
    <property type="match status" value="1"/>
</dbReference>
<dbReference type="SUPFAM" id="SSF48008">
    <property type="entry name" value="GntR ligand-binding domain-like"/>
    <property type="match status" value="1"/>
</dbReference>
<dbReference type="InterPro" id="IPR000524">
    <property type="entry name" value="Tscrpt_reg_HTH_GntR"/>
</dbReference>
<dbReference type="PANTHER" id="PTHR43537:SF45">
    <property type="entry name" value="GNTR FAMILY REGULATORY PROTEIN"/>
    <property type="match status" value="1"/>
</dbReference>
<feature type="domain" description="HTH gntR-type" evidence="4">
    <location>
        <begin position="4"/>
        <end position="71"/>
    </location>
</feature>
<keyword evidence="6" id="KW-1185">Reference proteome</keyword>
<dbReference type="InterPro" id="IPR036388">
    <property type="entry name" value="WH-like_DNA-bd_sf"/>
</dbReference>
<dbReference type="PROSITE" id="PS50949">
    <property type="entry name" value="HTH_GNTR"/>
    <property type="match status" value="1"/>
</dbReference>
<gene>
    <name evidence="5" type="primary">csiR</name>
    <name evidence="5" type="ORF">CENDO_09535</name>
</gene>
<dbReference type="KEGG" id="cee:CENDO_09535"/>
<dbReference type="Gene3D" id="1.10.10.10">
    <property type="entry name" value="Winged helix-like DNA-binding domain superfamily/Winged helix DNA-binding domain"/>
    <property type="match status" value="1"/>
</dbReference>
<sequence>MLSGMLALTVASAIREAISDGDFQPGQQLSEIKISQRFECSRNTLREAFAMLHSEGLVERIKNRGVFIATPNADYVRDLYRARAAIEPSAVRWGEGIDSKALVELTRSAIAARDAGDAAEVSAINQRFHRALVAAIGSPTLDKTMGNLLAQMRLTFLLVLPEYPRIHDDHVDVNARVARLIDEGDREEAATLIRDSLLRTCRAILHYLP</sequence>
<dbReference type="EMBL" id="CP039247">
    <property type="protein sequence ID" value="QCB29162.1"/>
    <property type="molecule type" value="Genomic_DNA"/>
</dbReference>
<dbReference type="Proteomes" id="UP000296352">
    <property type="component" value="Chromosome"/>
</dbReference>
<reference evidence="5 6" key="1">
    <citation type="submission" date="2019-04" db="EMBL/GenBank/DDBJ databases">
        <title>Corynebacterium endometrii sp. nov., isolated from the uterus of a cow with endometritis.</title>
        <authorList>
            <person name="Ballas P."/>
            <person name="Ruckert C."/>
            <person name="Wagener K."/>
            <person name="Drillich M."/>
            <person name="Kaempfer P."/>
            <person name="Busse H.-J."/>
            <person name="Ehling-Schulz M."/>
        </authorList>
    </citation>
    <scope>NUCLEOTIDE SEQUENCE [LARGE SCALE GENOMIC DNA]</scope>
    <source>
        <strain evidence="5 6">LMM-1653</strain>
    </source>
</reference>
<dbReference type="InterPro" id="IPR011711">
    <property type="entry name" value="GntR_C"/>
</dbReference>
<evidence type="ECO:0000313" key="5">
    <source>
        <dbReference type="EMBL" id="QCB29162.1"/>
    </source>
</evidence>
<dbReference type="InterPro" id="IPR008920">
    <property type="entry name" value="TF_FadR/GntR_C"/>
</dbReference>
<dbReference type="SUPFAM" id="SSF46785">
    <property type="entry name" value="Winged helix' DNA-binding domain"/>
    <property type="match status" value="1"/>
</dbReference>
<organism evidence="5 6">
    <name type="scientific">Corynebacterium endometrii</name>
    <dbReference type="NCBI Taxonomy" id="2488819"/>
    <lineage>
        <taxon>Bacteria</taxon>
        <taxon>Bacillati</taxon>
        <taxon>Actinomycetota</taxon>
        <taxon>Actinomycetes</taxon>
        <taxon>Mycobacteriales</taxon>
        <taxon>Corynebacteriaceae</taxon>
        <taxon>Corynebacterium</taxon>
    </lineage>
</organism>
<protein>
    <submittedName>
        <fullName evidence="5">HTH-type transcriptional repressor CsiR</fullName>
    </submittedName>
</protein>
<evidence type="ECO:0000256" key="3">
    <source>
        <dbReference type="ARBA" id="ARBA00023163"/>
    </source>
</evidence>